<gene>
    <name evidence="1" type="ORF">K466DRAFT_602110</name>
</gene>
<evidence type="ECO:0000313" key="1">
    <source>
        <dbReference type="EMBL" id="TFK84313.1"/>
    </source>
</evidence>
<proteinExistence type="predicted"/>
<dbReference type="AlphaFoldDB" id="A0A5C3PEL7"/>
<protein>
    <submittedName>
        <fullName evidence="1">Uncharacterized protein</fullName>
    </submittedName>
</protein>
<sequence length="72" mass="8017">MSCINFEHTSIDGHTVLRFATDIFTEGLMLLTRSINPSAPTLAPVDQHEQWVAHSEPLDPLHVDLRTASTPH</sequence>
<dbReference type="EMBL" id="ML211325">
    <property type="protein sequence ID" value="TFK84313.1"/>
    <property type="molecule type" value="Genomic_DNA"/>
</dbReference>
<reference evidence="1 2" key="1">
    <citation type="journal article" date="2019" name="Nat. Ecol. Evol.">
        <title>Megaphylogeny resolves global patterns of mushroom evolution.</title>
        <authorList>
            <person name="Varga T."/>
            <person name="Krizsan K."/>
            <person name="Foldi C."/>
            <person name="Dima B."/>
            <person name="Sanchez-Garcia M."/>
            <person name="Sanchez-Ramirez S."/>
            <person name="Szollosi G.J."/>
            <person name="Szarkandi J.G."/>
            <person name="Papp V."/>
            <person name="Albert L."/>
            <person name="Andreopoulos W."/>
            <person name="Angelini C."/>
            <person name="Antonin V."/>
            <person name="Barry K.W."/>
            <person name="Bougher N.L."/>
            <person name="Buchanan P."/>
            <person name="Buyck B."/>
            <person name="Bense V."/>
            <person name="Catcheside P."/>
            <person name="Chovatia M."/>
            <person name="Cooper J."/>
            <person name="Damon W."/>
            <person name="Desjardin D."/>
            <person name="Finy P."/>
            <person name="Geml J."/>
            <person name="Haridas S."/>
            <person name="Hughes K."/>
            <person name="Justo A."/>
            <person name="Karasinski D."/>
            <person name="Kautmanova I."/>
            <person name="Kiss B."/>
            <person name="Kocsube S."/>
            <person name="Kotiranta H."/>
            <person name="LaButti K.M."/>
            <person name="Lechner B.E."/>
            <person name="Liimatainen K."/>
            <person name="Lipzen A."/>
            <person name="Lukacs Z."/>
            <person name="Mihaltcheva S."/>
            <person name="Morgado L.N."/>
            <person name="Niskanen T."/>
            <person name="Noordeloos M.E."/>
            <person name="Ohm R.A."/>
            <person name="Ortiz-Santana B."/>
            <person name="Ovrebo C."/>
            <person name="Racz N."/>
            <person name="Riley R."/>
            <person name="Savchenko A."/>
            <person name="Shiryaev A."/>
            <person name="Soop K."/>
            <person name="Spirin V."/>
            <person name="Szebenyi C."/>
            <person name="Tomsovsky M."/>
            <person name="Tulloss R.E."/>
            <person name="Uehling J."/>
            <person name="Grigoriev I.V."/>
            <person name="Vagvolgyi C."/>
            <person name="Papp T."/>
            <person name="Martin F.M."/>
            <person name="Miettinen O."/>
            <person name="Hibbett D.S."/>
            <person name="Nagy L.G."/>
        </authorList>
    </citation>
    <scope>NUCLEOTIDE SEQUENCE [LARGE SCALE GENOMIC DNA]</scope>
    <source>
        <strain evidence="1 2">HHB13444</strain>
    </source>
</reference>
<evidence type="ECO:0000313" key="2">
    <source>
        <dbReference type="Proteomes" id="UP000308197"/>
    </source>
</evidence>
<organism evidence="1 2">
    <name type="scientific">Polyporus arcularius HHB13444</name>
    <dbReference type="NCBI Taxonomy" id="1314778"/>
    <lineage>
        <taxon>Eukaryota</taxon>
        <taxon>Fungi</taxon>
        <taxon>Dikarya</taxon>
        <taxon>Basidiomycota</taxon>
        <taxon>Agaricomycotina</taxon>
        <taxon>Agaricomycetes</taxon>
        <taxon>Polyporales</taxon>
        <taxon>Polyporaceae</taxon>
        <taxon>Polyporus</taxon>
    </lineage>
</organism>
<name>A0A5C3PEL7_9APHY</name>
<keyword evidence="2" id="KW-1185">Reference proteome</keyword>
<accession>A0A5C3PEL7</accession>
<dbReference type="SUPFAM" id="SSF52777">
    <property type="entry name" value="CoA-dependent acyltransferases"/>
    <property type="match status" value="1"/>
</dbReference>
<dbReference type="InParanoid" id="A0A5C3PEL7"/>
<dbReference type="STRING" id="1314778.A0A5C3PEL7"/>
<dbReference type="Proteomes" id="UP000308197">
    <property type="component" value="Unassembled WGS sequence"/>
</dbReference>